<dbReference type="EMBL" id="BJYI01000004">
    <property type="protein sequence ID" value="GEN71223.1"/>
    <property type="molecule type" value="Genomic_DNA"/>
</dbReference>
<organism evidence="4 5">
    <name type="scientific">Chryseobacterium lathyri</name>
    <dbReference type="NCBI Taxonomy" id="395933"/>
    <lineage>
        <taxon>Bacteria</taxon>
        <taxon>Pseudomonadati</taxon>
        <taxon>Bacteroidota</taxon>
        <taxon>Flavobacteriia</taxon>
        <taxon>Flavobacteriales</taxon>
        <taxon>Weeksellaceae</taxon>
        <taxon>Chryseobacterium group</taxon>
        <taxon>Chryseobacterium</taxon>
    </lineage>
</organism>
<evidence type="ECO:0000313" key="5">
    <source>
        <dbReference type="Proteomes" id="UP000321150"/>
    </source>
</evidence>
<keyword evidence="2" id="KW-0378">Hydrolase</keyword>
<accession>A0A511Y7S0</accession>
<dbReference type="GO" id="GO:0006508">
    <property type="term" value="P:proteolysis"/>
    <property type="evidence" value="ECO:0007669"/>
    <property type="project" value="InterPro"/>
</dbReference>
<dbReference type="SUPFAM" id="SSF53474">
    <property type="entry name" value="alpha/beta-Hydrolases"/>
    <property type="match status" value="1"/>
</dbReference>
<evidence type="ECO:0000313" key="4">
    <source>
        <dbReference type="EMBL" id="GEN71223.1"/>
    </source>
</evidence>
<dbReference type="Gene3D" id="3.40.50.1820">
    <property type="entry name" value="alpha/beta hydrolase"/>
    <property type="match status" value="1"/>
</dbReference>
<dbReference type="SUPFAM" id="SSF82171">
    <property type="entry name" value="DPP6 N-terminal domain-like"/>
    <property type="match status" value="1"/>
</dbReference>
<feature type="domain" description="Peptidase S9 prolyl oligopeptidase catalytic" evidence="3">
    <location>
        <begin position="650"/>
        <end position="817"/>
    </location>
</feature>
<dbReference type="PANTHER" id="PTHR42776:SF13">
    <property type="entry name" value="DIPEPTIDYL-PEPTIDASE 5"/>
    <property type="match status" value="1"/>
</dbReference>
<sequence length="837" mass="95656">MLVTNMKKLEIVLIILCSLYCTGQKQKNSDTLKGELSKFYAIRNLVVSDDSKWSSIKKEYSNNVDTVLVFKNAKPEQPVATLIGLNQKRVFLKNNKFFASGNNKALLLDLVKGKGLRYQKVKSAEVLSAADRYFIHYNDQSICVYDGNGKVQSSAKSIDSFPVTDNVKNLFILKTVGDTQNIVDLSDSSLNIYHTTNRIIQMEISNSGNYLMLVEKIINTGLLKPVLINLATKAISYPYGDLYRQADAIKFSEIQKGESFLIDFQTKNKVNTELVDIWYGNDSNLKAKDIGCIRSEYYLWNTLTSKCIKIPNDRFPSFAAINNKRFLLSFDPVGNYNYVTYVPLVDYYLYDIITGKYCPLSSKTSGISHSPNGQYLVLLNEADKDGRILDLDSGSSLFLPPGLHNPVFSLDGNYIFFNGMEDFWWFKTETMHLNRMGEKGKISSILNVKRNPSNGNYSSFSINIDSNTVDLNKGLLLTLKDNENRSSILSYKNGNFKVLHNQTLNYISEIKTDPTQRHSFLIEENYNLAPRLIYTSLGKIQDRVIYQSNKSDRISNTIKQEIVHYKNKDNEELKGVLYYPIHFDPKKKYPMIVQVYEKQSTSANKYPVLGISFIGYDRRSLLRRGYFVYEPDISISTKGMGVSALDCVDKALDAVSVNSNINMAKVGLTGHSFGSYETNFIATQSKRFAAYISSSGFSDIVRAYFSYNYNFKIAEYARIENGQHQMPPFSENKEQYYKNNPINFVDQVNAPILLWAGMKDKNVPWQHTQEFYIGLKRNGKQVIAVFYPNQSHTILNNTPEAEDLQVRILEWWDYFLKDHKNATWIDKQLHNKKGCTL</sequence>
<dbReference type="PANTHER" id="PTHR42776">
    <property type="entry name" value="SERINE PEPTIDASE S9 FAMILY MEMBER"/>
    <property type="match status" value="1"/>
</dbReference>
<dbReference type="Pfam" id="PF00326">
    <property type="entry name" value="Peptidase_S9"/>
    <property type="match status" value="1"/>
</dbReference>
<evidence type="ECO:0000256" key="1">
    <source>
        <dbReference type="ARBA" id="ARBA00022729"/>
    </source>
</evidence>
<reference evidence="4 5" key="1">
    <citation type="submission" date="2019-07" db="EMBL/GenBank/DDBJ databases">
        <title>Whole genome shotgun sequence of Chryseobacterium lathyri NBRC 105250.</title>
        <authorList>
            <person name="Hosoyama A."/>
            <person name="Uohara A."/>
            <person name="Ohji S."/>
            <person name="Ichikawa N."/>
        </authorList>
    </citation>
    <scope>NUCLEOTIDE SEQUENCE [LARGE SCALE GENOMIC DNA]</scope>
    <source>
        <strain evidence="4 5">NBRC 105250</strain>
    </source>
</reference>
<dbReference type="AlphaFoldDB" id="A0A511Y7S0"/>
<dbReference type="GO" id="GO:0004252">
    <property type="term" value="F:serine-type endopeptidase activity"/>
    <property type="evidence" value="ECO:0007669"/>
    <property type="project" value="TreeGrafter"/>
</dbReference>
<dbReference type="OrthoDB" id="9812921at2"/>
<comment type="caution">
    <text evidence="4">The sequence shown here is derived from an EMBL/GenBank/DDBJ whole genome shotgun (WGS) entry which is preliminary data.</text>
</comment>
<dbReference type="Proteomes" id="UP000321150">
    <property type="component" value="Unassembled WGS sequence"/>
</dbReference>
<evidence type="ECO:0000256" key="2">
    <source>
        <dbReference type="ARBA" id="ARBA00022801"/>
    </source>
</evidence>
<dbReference type="InterPro" id="IPR001375">
    <property type="entry name" value="Peptidase_S9_cat"/>
</dbReference>
<evidence type="ECO:0000259" key="3">
    <source>
        <dbReference type="Pfam" id="PF00326"/>
    </source>
</evidence>
<gene>
    <name evidence="4" type="ORF">CLA01_12950</name>
</gene>
<keyword evidence="1" id="KW-0732">Signal</keyword>
<name>A0A511Y7S0_9FLAO</name>
<protein>
    <recommendedName>
        <fullName evidence="3">Peptidase S9 prolyl oligopeptidase catalytic domain-containing protein</fullName>
    </recommendedName>
</protein>
<proteinExistence type="predicted"/>
<dbReference type="InterPro" id="IPR029058">
    <property type="entry name" value="AB_hydrolase_fold"/>
</dbReference>